<dbReference type="Pfam" id="PF14903">
    <property type="entry name" value="WG_beta_rep"/>
    <property type="match status" value="1"/>
</dbReference>
<dbReference type="Proteomes" id="UP000182491">
    <property type="component" value="Unassembled WGS sequence"/>
</dbReference>
<dbReference type="STRING" id="388950.GCA_001611675_00552"/>
<evidence type="ECO:0000313" key="1">
    <source>
        <dbReference type="EMBL" id="SFU54980.1"/>
    </source>
</evidence>
<dbReference type="OrthoDB" id="2485468at2"/>
<dbReference type="RefSeq" id="WP_068836749.1">
    <property type="nucleotide sequence ID" value="NZ_BMXC01000001.1"/>
</dbReference>
<organism evidence="1 2">
    <name type="scientific">Pontibacter akesuensis</name>
    <dbReference type="NCBI Taxonomy" id="388950"/>
    <lineage>
        <taxon>Bacteria</taxon>
        <taxon>Pseudomonadati</taxon>
        <taxon>Bacteroidota</taxon>
        <taxon>Cytophagia</taxon>
        <taxon>Cytophagales</taxon>
        <taxon>Hymenobacteraceae</taxon>
        <taxon>Pontibacter</taxon>
    </lineage>
</organism>
<proteinExistence type="predicted"/>
<gene>
    <name evidence="1" type="ORF">SAMN04487941_1454</name>
</gene>
<dbReference type="AlphaFoldDB" id="A0A1I7H2S5"/>
<protein>
    <submittedName>
        <fullName evidence="1">WG containing repeat-containing protein</fullName>
    </submittedName>
</protein>
<keyword evidence="2" id="KW-1185">Reference proteome</keyword>
<dbReference type="EMBL" id="FPCA01000001">
    <property type="protein sequence ID" value="SFU54980.1"/>
    <property type="molecule type" value="Genomic_DNA"/>
</dbReference>
<reference evidence="2" key="1">
    <citation type="submission" date="2016-10" db="EMBL/GenBank/DDBJ databases">
        <authorList>
            <person name="Varghese N."/>
        </authorList>
    </citation>
    <scope>NUCLEOTIDE SEQUENCE [LARGE SCALE GENOMIC DNA]</scope>
    <source>
        <strain evidence="2">DSM 18820</strain>
    </source>
</reference>
<name>A0A1I7H2S5_9BACT</name>
<evidence type="ECO:0000313" key="2">
    <source>
        <dbReference type="Proteomes" id="UP000182491"/>
    </source>
</evidence>
<sequence length="212" mass="23969">MMGIRHFIFALILLLRVGTTYGQKKFKVVVKETGGWQELFSLVDENGKLIRKLDPKKYFVCFNPDEYVYFAIFGLRAGLDDGPGWTAINAEEKVLFNVYNASSGEPSPDYLVDNKIRIVDNDNLIGYADLKGEIIIEPQFEVATSFHKGKAIVGKNCKKVPSDKHANESDCNHSSIICDKYGYINDKGTLIKIGAYTFEQIMHEIGWKMPDE</sequence>
<accession>A0A1I7H2S5</accession>
<dbReference type="InterPro" id="IPR032774">
    <property type="entry name" value="WG_beta_rep"/>
</dbReference>